<dbReference type="PANTHER" id="PTHR42791:SF1">
    <property type="entry name" value="N-ACETYLTRANSFERASE DOMAIN-CONTAINING PROTEIN"/>
    <property type="match status" value="1"/>
</dbReference>
<dbReference type="CDD" id="cd04301">
    <property type="entry name" value="NAT_SF"/>
    <property type="match status" value="1"/>
</dbReference>
<name>A0A837D2Y2_9PSEU</name>
<dbReference type="EMBL" id="JRZE01000010">
    <property type="protein sequence ID" value="KHF42067.1"/>
    <property type="molecule type" value="Genomic_DNA"/>
</dbReference>
<dbReference type="InterPro" id="IPR000182">
    <property type="entry name" value="GNAT_dom"/>
</dbReference>
<organism evidence="2 3">
    <name type="scientific">Saccharomonospora viridis</name>
    <dbReference type="NCBI Taxonomy" id="1852"/>
    <lineage>
        <taxon>Bacteria</taxon>
        <taxon>Bacillati</taxon>
        <taxon>Actinomycetota</taxon>
        <taxon>Actinomycetes</taxon>
        <taxon>Pseudonocardiales</taxon>
        <taxon>Pseudonocardiaceae</taxon>
        <taxon>Saccharomonospora</taxon>
    </lineage>
</organism>
<proteinExistence type="predicted"/>
<reference evidence="2 3" key="1">
    <citation type="submission" date="2014-10" db="EMBL/GenBank/DDBJ databases">
        <title>Genome sequence of Micropolyspora internatus JCM3315.</title>
        <authorList>
            <person name="Shin S.-K."/>
            <person name="Yi H."/>
        </authorList>
    </citation>
    <scope>NUCLEOTIDE SEQUENCE [LARGE SCALE GENOMIC DNA]</scope>
    <source>
        <strain evidence="2 3">JCM 3315</strain>
    </source>
</reference>
<dbReference type="SUPFAM" id="SSF55729">
    <property type="entry name" value="Acyl-CoA N-acyltransferases (Nat)"/>
    <property type="match status" value="1"/>
</dbReference>
<keyword evidence="2" id="KW-0808">Transferase</keyword>
<dbReference type="InterPro" id="IPR052523">
    <property type="entry name" value="Trichothecene_AcTrans"/>
</dbReference>
<comment type="caution">
    <text evidence="2">The sequence shown here is derived from an EMBL/GenBank/DDBJ whole genome shotgun (WGS) entry which is preliminary data.</text>
</comment>
<accession>A0A837D2Y2</accession>
<dbReference type="InterPro" id="IPR016181">
    <property type="entry name" value="Acyl_CoA_acyltransferase"/>
</dbReference>
<gene>
    <name evidence="2" type="ORF">MINT15_41070</name>
</gene>
<dbReference type="AlphaFoldDB" id="A0A837D2Y2"/>
<dbReference type="PROSITE" id="PS51186">
    <property type="entry name" value="GNAT"/>
    <property type="match status" value="1"/>
</dbReference>
<dbReference type="Pfam" id="PF00583">
    <property type="entry name" value="Acetyltransf_1"/>
    <property type="match status" value="1"/>
</dbReference>
<dbReference type="Proteomes" id="UP000030848">
    <property type="component" value="Unassembled WGS sequence"/>
</dbReference>
<protein>
    <submittedName>
        <fullName evidence="2">GCN5 family acetyltransferase</fullName>
    </submittedName>
</protein>
<dbReference type="GO" id="GO:0016747">
    <property type="term" value="F:acyltransferase activity, transferring groups other than amino-acyl groups"/>
    <property type="evidence" value="ECO:0007669"/>
    <property type="project" value="InterPro"/>
</dbReference>
<sequence>MNTDHRIRPALDTELDTAAQVLAAAFDTYPWTRWVLPEDGYAQRLEEVQRLYLHHALAHGIVLVDERLRAAAAFLPPDAPAPAPHVQERIAELHGARLTALADLSLPAPPPGSWTLETVGVHPDHRGVGLGTAVTAHGLAMLDRRRVPVALETSDERNVRLYRRLGFTVTATTTIPDGPVVHSMHRPASDS</sequence>
<feature type="domain" description="N-acetyltransferase" evidence="1">
    <location>
        <begin position="5"/>
        <end position="187"/>
    </location>
</feature>
<evidence type="ECO:0000313" key="3">
    <source>
        <dbReference type="Proteomes" id="UP000030848"/>
    </source>
</evidence>
<dbReference type="Gene3D" id="3.40.630.30">
    <property type="match status" value="1"/>
</dbReference>
<dbReference type="RefSeq" id="WP_197054579.1">
    <property type="nucleotide sequence ID" value="NZ_FOWS01000010.1"/>
</dbReference>
<dbReference type="PANTHER" id="PTHR42791">
    <property type="entry name" value="GNAT FAMILY ACETYLTRANSFERASE"/>
    <property type="match status" value="1"/>
</dbReference>
<evidence type="ECO:0000313" key="2">
    <source>
        <dbReference type="EMBL" id="KHF42067.1"/>
    </source>
</evidence>
<evidence type="ECO:0000259" key="1">
    <source>
        <dbReference type="PROSITE" id="PS51186"/>
    </source>
</evidence>